<evidence type="ECO:0000313" key="1">
    <source>
        <dbReference type="EMBL" id="KAI4335289.1"/>
    </source>
</evidence>
<keyword evidence="2" id="KW-1185">Reference proteome</keyword>
<accession>A0ACB9NHG5</accession>
<proteinExistence type="predicted"/>
<protein>
    <submittedName>
        <fullName evidence="1">Uncharacterized protein</fullName>
    </submittedName>
</protein>
<name>A0ACB9NHG5_BAUVA</name>
<sequence length="265" mass="29235">MAQTGQNPTVQQQNLTIPNKNGEKLVGILHDAGTMEIVILCHGLQASKEDKIMVNLAAALENAGISSFRFDFTGNGESEGSFQFGNYWREVEDLHAVAQHFCEANRKISAIIGHSKGAGVVLLYASKYHDVKTVANLSGRYDLKAGLEERLGKDFMERILRNGFIEVKNSSGNVDYRVTEESLVDRLTISMHEACLQIDKDCRLLTVHGSADETIPVGDAFKFAKILPNNKLEIIEGADHNYTNHQSELASVAVDFIKENLELAT</sequence>
<organism evidence="1 2">
    <name type="scientific">Bauhinia variegata</name>
    <name type="common">Purple orchid tree</name>
    <name type="synonym">Phanera variegata</name>
    <dbReference type="NCBI Taxonomy" id="167791"/>
    <lineage>
        <taxon>Eukaryota</taxon>
        <taxon>Viridiplantae</taxon>
        <taxon>Streptophyta</taxon>
        <taxon>Embryophyta</taxon>
        <taxon>Tracheophyta</taxon>
        <taxon>Spermatophyta</taxon>
        <taxon>Magnoliopsida</taxon>
        <taxon>eudicotyledons</taxon>
        <taxon>Gunneridae</taxon>
        <taxon>Pentapetalae</taxon>
        <taxon>rosids</taxon>
        <taxon>fabids</taxon>
        <taxon>Fabales</taxon>
        <taxon>Fabaceae</taxon>
        <taxon>Cercidoideae</taxon>
        <taxon>Cercideae</taxon>
        <taxon>Bauhiniinae</taxon>
        <taxon>Bauhinia</taxon>
    </lineage>
</organism>
<gene>
    <name evidence="1" type="ORF">L6164_013950</name>
</gene>
<dbReference type="EMBL" id="CM039431">
    <property type="protein sequence ID" value="KAI4335289.1"/>
    <property type="molecule type" value="Genomic_DNA"/>
</dbReference>
<dbReference type="Proteomes" id="UP000828941">
    <property type="component" value="Chromosome 6"/>
</dbReference>
<evidence type="ECO:0000313" key="2">
    <source>
        <dbReference type="Proteomes" id="UP000828941"/>
    </source>
</evidence>
<reference evidence="1 2" key="1">
    <citation type="journal article" date="2022" name="DNA Res.">
        <title>Chromosomal-level genome assembly of the orchid tree Bauhinia variegata (Leguminosae; Cercidoideae) supports the allotetraploid origin hypothesis of Bauhinia.</title>
        <authorList>
            <person name="Zhong Y."/>
            <person name="Chen Y."/>
            <person name="Zheng D."/>
            <person name="Pang J."/>
            <person name="Liu Y."/>
            <person name="Luo S."/>
            <person name="Meng S."/>
            <person name="Qian L."/>
            <person name="Wei D."/>
            <person name="Dai S."/>
            <person name="Zhou R."/>
        </authorList>
    </citation>
    <scope>NUCLEOTIDE SEQUENCE [LARGE SCALE GENOMIC DNA]</scope>
    <source>
        <strain evidence="1">BV-YZ2020</strain>
    </source>
</reference>
<comment type="caution">
    <text evidence="1">The sequence shown here is derived from an EMBL/GenBank/DDBJ whole genome shotgun (WGS) entry which is preliminary data.</text>
</comment>